<keyword evidence="3" id="KW-1185">Reference proteome</keyword>
<proteinExistence type="predicted"/>
<feature type="transmembrane region" description="Helical" evidence="1">
    <location>
        <begin position="66"/>
        <end position="84"/>
    </location>
</feature>
<evidence type="ECO:0000256" key="1">
    <source>
        <dbReference type="SAM" id="Phobius"/>
    </source>
</evidence>
<keyword evidence="1" id="KW-0812">Transmembrane</keyword>
<evidence type="ECO:0000313" key="2">
    <source>
        <dbReference type="EMBL" id="KUL22817.1"/>
    </source>
</evidence>
<keyword evidence="1" id="KW-0472">Membrane</keyword>
<organism evidence="2 3">
    <name type="scientific">Actinoplanes awajinensis subsp. mycoplanecinus</name>
    <dbReference type="NCBI Taxonomy" id="135947"/>
    <lineage>
        <taxon>Bacteria</taxon>
        <taxon>Bacillati</taxon>
        <taxon>Actinomycetota</taxon>
        <taxon>Actinomycetes</taxon>
        <taxon>Micromonosporales</taxon>
        <taxon>Micromonosporaceae</taxon>
        <taxon>Actinoplanes</taxon>
    </lineage>
</organism>
<dbReference type="RefSeq" id="WP_067706922.1">
    <property type="nucleotide sequence ID" value="NZ_LLZH01000337.1"/>
</dbReference>
<dbReference type="EMBL" id="LLZH01000337">
    <property type="protein sequence ID" value="KUL22817.1"/>
    <property type="molecule type" value="Genomic_DNA"/>
</dbReference>
<dbReference type="AlphaFoldDB" id="A0A101J9T9"/>
<feature type="transmembrane region" description="Helical" evidence="1">
    <location>
        <begin position="6"/>
        <end position="24"/>
    </location>
</feature>
<keyword evidence="1" id="KW-1133">Transmembrane helix</keyword>
<feature type="transmembrane region" description="Helical" evidence="1">
    <location>
        <begin position="31"/>
        <end position="54"/>
    </location>
</feature>
<comment type="caution">
    <text evidence="2">The sequence shown here is derived from an EMBL/GenBank/DDBJ whole genome shotgun (WGS) entry which is preliminary data.</text>
</comment>
<dbReference type="Proteomes" id="UP000053244">
    <property type="component" value="Unassembled WGS sequence"/>
</dbReference>
<protein>
    <submittedName>
        <fullName evidence="2">Uncharacterized protein</fullName>
    </submittedName>
</protein>
<sequence length="101" mass="10535">MTTVSLVTAVAVGLVIGLASLITSSQIRRNVPIWLPAAVGIGTAMLATLIAQMTDPGRAGLTTVELILQVTFPVAGLAVVAVTARRHPPVTHRSNRTESIR</sequence>
<name>A0A101J9T9_9ACTN</name>
<accession>A0A101J9T9</accession>
<evidence type="ECO:0000313" key="3">
    <source>
        <dbReference type="Proteomes" id="UP000053244"/>
    </source>
</evidence>
<gene>
    <name evidence="2" type="ORF">ADL15_47365</name>
</gene>
<reference evidence="2 3" key="1">
    <citation type="submission" date="2015-10" db="EMBL/GenBank/DDBJ databases">
        <authorList>
            <person name="Gilbert D.G."/>
        </authorList>
    </citation>
    <scope>NUCLEOTIDE SEQUENCE [LARGE SCALE GENOMIC DNA]</scope>
    <source>
        <strain evidence="2 3">NRRL B-16712</strain>
    </source>
</reference>